<dbReference type="GO" id="GO:0016779">
    <property type="term" value="F:nucleotidyltransferase activity"/>
    <property type="evidence" value="ECO:0007669"/>
    <property type="project" value="UniProtKB-KW"/>
</dbReference>
<comment type="caution">
    <text evidence="7">The sequence shown here is derived from an EMBL/GenBank/DDBJ whole genome shotgun (WGS) entry which is preliminary data.</text>
</comment>
<evidence type="ECO:0000256" key="4">
    <source>
        <dbReference type="ARBA" id="ARBA00022759"/>
    </source>
</evidence>
<feature type="domain" description="Murine leukemia virus integrase C-terminal" evidence="6">
    <location>
        <begin position="59"/>
        <end position="89"/>
    </location>
</feature>
<dbReference type="InterPro" id="IPR040643">
    <property type="entry name" value="MLVIN_C"/>
</dbReference>
<keyword evidence="8" id="KW-1185">Reference proteome</keyword>
<dbReference type="Pfam" id="PF18697">
    <property type="entry name" value="MLVIN_C"/>
    <property type="match status" value="1"/>
</dbReference>
<keyword evidence="4" id="KW-0255">Endonuclease</keyword>
<name>A0AA40HYA4_CNENI</name>
<keyword evidence="5" id="KW-0378">Hydrolase</keyword>
<keyword evidence="2" id="KW-0548">Nucleotidyltransferase</keyword>
<evidence type="ECO:0000256" key="5">
    <source>
        <dbReference type="ARBA" id="ARBA00022801"/>
    </source>
</evidence>
<sequence length="131" mass="14556">MLAPELSEPLKYTPQEEEWAQQEGCCLVCEQNNAKQSPVGLIGVQCCGQATFEDLLVEGSYPVILTTSTALKVAALNTWIHHSQVKAAHQLSDAQTEWKVTSDQNIPCGSPSRRRWTWLIDLFQGIQITPC</sequence>
<evidence type="ECO:0000256" key="1">
    <source>
        <dbReference type="ARBA" id="ARBA00022679"/>
    </source>
</evidence>
<gene>
    <name evidence="7" type="ORF">QTO34_018130</name>
</gene>
<dbReference type="GO" id="GO:0004519">
    <property type="term" value="F:endonuclease activity"/>
    <property type="evidence" value="ECO:0007669"/>
    <property type="project" value="UniProtKB-KW"/>
</dbReference>
<dbReference type="EMBL" id="JAULJE010000008">
    <property type="protein sequence ID" value="KAK1339577.1"/>
    <property type="molecule type" value="Genomic_DNA"/>
</dbReference>
<proteinExistence type="predicted"/>
<organism evidence="7 8">
    <name type="scientific">Cnephaeus nilssonii</name>
    <name type="common">Northern bat</name>
    <name type="synonym">Eptesicus nilssonii</name>
    <dbReference type="NCBI Taxonomy" id="3371016"/>
    <lineage>
        <taxon>Eukaryota</taxon>
        <taxon>Metazoa</taxon>
        <taxon>Chordata</taxon>
        <taxon>Craniata</taxon>
        <taxon>Vertebrata</taxon>
        <taxon>Euteleostomi</taxon>
        <taxon>Mammalia</taxon>
        <taxon>Eutheria</taxon>
        <taxon>Laurasiatheria</taxon>
        <taxon>Chiroptera</taxon>
        <taxon>Yangochiroptera</taxon>
        <taxon>Vespertilionidae</taxon>
        <taxon>Cnephaeus</taxon>
    </lineage>
</organism>
<dbReference type="Proteomes" id="UP001177744">
    <property type="component" value="Unassembled WGS sequence"/>
</dbReference>
<evidence type="ECO:0000256" key="3">
    <source>
        <dbReference type="ARBA" id="ARBA00022722"/>
    </source>
</evidence>
<accession>A0AA40HYA4</accession>
<evidence type="ECO:0000259" key="6">
    <source>
        <dbReference type="Pfam" id="PF18697"/>
    </source>
</evidence>
<reference evidence="7" key="1">
    <citation type="submission" date="2023-06" db="EMBL/GenBank/DDBJ databases">
        <title>Reference genome for the Northern bat (Eptesicus nilssonii), a most northern bat species.</title>
        <authorList>
            <person name="Laine V.N."/>
            <person name="Pulliainen A.T."/>
            <person name="Lilley T.M."/>
        </authorList>
    </citation>
    <scope>NUCLEOTIDE SEQUENCE</scope>
    <source>
        <strain evidence="7">BLF_Eptnil</strain>
        <tissue evidence="7">Kidney</tissue>
    </source>
</reference>
<evidence type="ECO:0000313" key="8">
    <source>
        <dbReference type="Proteomes" id="UP001177744"/>
    </source>
</evidence>
<evidence type="ECO:0000313" key="7">
    <source>
        <dbReference type="EMBL" id="KAK1339577.1"/>
    </source>
</evidence>
<evidence type="ECO:0000256" key="2">
    <source>
        <dbReference type="ARBA" id="ARBA00022695"/>
    </source>
</evidence>
<protein>
    <recommendedName>
        <fullName evidence="6">Murine leukemia virus integrase C-terminal domain-containing protein</fullName>
    </recommendedName>
</protein>
<keyword evidence="1" id="KW-0808">Transferase</keyword>
<dbReference type="Gene3D" id="2.30.30.850">
    <property type="match status" value="1"/>
</dbReference>
<dbReference type="GO" id="GO:0016787">
    <property type="term" value="F:hydrolase activity"/>
    <property type="evidence" value="ECO:0007669"/>
    <property type="project" value="UniProtKB-KW"/>
</dbReference>
<dbReference type="AlphaFoldDB" id="A0AA40HYA4"/>
<keyword evidence="3" id="KW-0540">Nuclease</keyword>